<dbReference type="SUPFAM" id="SSF47459">
    <property type="entry name" value="HLH, helix-loop-helix DNA-binding domain"/>
    <property type="match status" value="1"/>
</dbReference>
<feature type="compositionally biased region" description="Basic residues" evidence="7">
    <location>
        <begin position="171"/>
        <end position="184"/>
    </location>
</feature>
<evidence type="ECO:0000256" key="2">
    <source>
        <dbReference type="ARBA" id="ARBA00005510"/>
    </source>
</evidence>
<evidence type="ECO:0000256" key="3">
    <source>
        <dbReference type="ARBA" id="ARBA00023015"/>
    </source>
</evidence>
<name>A0AAD8VWC4_LOLMU</name>
<organism evidence="9 10">
    <name type="scientific">Lolium multiflorum</name>
    <name type="common">Italian ryegrass</name>
    <name type="synonym">Lolium perenne subsp. multiflorum</name>
    <dbReference type="NCBI Taxonomy" id="4521"/>
    <lineage>
        <taxon>Eukaryota</taxon>
        <taxon>Viridiplantae</taxon>
        <taxon>Streptophyta</taxon>
        <taxon>Embryophyta</taxon>
        <taxon>Tracheophyta</taxon>
        <taxon>Spermatophyta</taxon>
        <taxon>Magnoliopsida</taxon>
        <taxon>Liliopsida</taxon>
        <taxon>Poales</taxon>
        <taxon>Poaceae</taxon>
        <taxon>BOP clade</taxon>
        <taxon>Pooideae</taxon>
        <taxon>Poodae</taxon>
        <taxon>Poeae</taxon>
        <taxon>Poeae Chloroplast Group 2 (Poeae type)</taxon>
        <taxon>Loliodinae</taxon>
        <taxon>Loliinae</taxon>
        <taxon>Lolium</taxon>
    </lineage>
</organism>
<sequence>MALVREPTVMYDGGYDDAETSTLGYGGVDAASLFDFGGYTYAHDEPAGATSWAGAGPSLLTFDFDRTPRGQGAQAAAAATMFVSDEEADCDAWIDAMDGDDQATPASTIGFDPASGCFSLTQRPGGARRPFGLLFPGTGSADAASPAPARNSQKRTNVVVVRMQDGEPPRAAKKHCGASRKTSKPKPPAPTTTSPQSLVAKVTLRPKLHSLLVSLLEFSAHYLGISVDLNVPCSSETVLQNRREKISERLRTLQELVPNGTKVDMVTMLEKAITYVKFLQLQVKVLATDEFWPEQGGMAPEISQVKEALDAILSSSPSPQKGQRN</sequence>
<evidence type="ECO:0000256" key="7">
    <source>
        <dbReference type="SAM" id="MobiDB-lite"/>
    </source>
</evidence>
<keyword evidence="6" id="KW-0539">Nucleus</keyword>
<evidence type="ECO:0000259" key="8">
    <source>
        <dbReference type="PROSITE" id="PS50888"/>
    </source>
</evidence>
<gene>
    <name evidence="9" type="ORF">QYE76_024735</name>
</gene>
<keyword evidence="3" id="KW-0805">Transcription regulation</keyword>
<dbReference type="InterPro" id="IPR011598">
    <property type="entry name" value="bHLH_dom"/>
</dbReference>
<dbReference type="CDD" id="cd11454">
    <property type="entry name" value="bHLH_AtIND_like"/>
    <property type="match status" value="1"/>
</dbReference>
<feature type="region of interest" description="Disordered" evidence="7">
    <location>
        <begin position="163"/>
        <end position="197"/>
    </location>
</feature>
<dbReference type="Gene3D" id="4.10.280.10">
    <property type="entry name" value="Helix-loop-helix DNA-binding domain"/>
    <property type="match status" value="1"/>
</dbReference>
<dbReference type="InterPro" id="IPR045843">
    <property type="entry name" value="IND-like"/>
</dbReference>
<keyword evidence="10" id="KW-1185">Reference proteome</keyword>
<evidence type="ECO:0000256" key="6">
    <source>
        <dbReference type="ARBA" id="ARBA00023242"/>
    </source>
</evidence>
<dbReference type="Pfam" id="PF00010">
    <property type="entry name" value="HLH"/>
    <property type="match status" value="1"/>
</dbReference>
<reference evidence="9" key="1">
    <citation type="submission" date="2023-07" db="EMBL/GenBank/DDBJ databases">
        <title>A chromosome-level genome assembly of Lolium multiflorum.</title>
        <authorList>
            <person name="Chen Y."/>
            <person name="Copetti D."/>
            <person name="Kolliker R."/>
            <person name="Studer B."/>
        </authorList>
    </citation>
    <scope>NUCLEOTIDE SEQUENCE</scope>
    <source>
        <strain evidence="9">02402/16</strain>
        <tissue evidence="9">Leaf</tissue>
    </source>
</reference>
<dbReference type="PANTHER" id="PTHR16223">
    <property type="entry name" value="TRANSCRIPTION FACTOR BHLH83-RELATED"/>
    <property type="match status" value="1"/>
</dbReference>
<dbReference type="SMART" id="SM00353">
    <property type="entry name" value="HLH"/>
    <property type="match status" value="1"/>
</dbReference>
<evidence type="ECO:0000256" key="4">
    <source>
        <dbReference type="ARBA" id="ARBA00023125"/>
    </source>
</evidence>
<dbReference type="InterPro" id="IPR036638">
    <property type="entry name" value="HLH_DNA-bd_sf"/>
</dbReference>
<evidence type="ECO:0000313" key="9">
    <source>
        <dbReference type="EMBL" id="KAK1619218.1"/>
    </source>
</evidence>
<dbReference type="PANTHER" id="PTHR16223:SF172">
    <property type="entry name" value="OS02G0710300 PROTEIN"/>
    <property type="match status" value="1"/>
</dbReference>
<dbReference type="PROSITE" id="PS50888">
    <property type="entry name" value="BHLH"/>
    <property type="match status" value="1"/>
</dbReference>
<dbReference type="GO" id="GO:0005634">
    <property type="term" value="C:nucleus"/>
    <property type="evidence" value="ECO:0007669"/>
    <property type="project" value="UniProtKB-SubCell"/>
</dbReference>
<evidence type="ECO:0000313" key="10">
    <source>
        <dbReference type="Proteomes" id="UP001231189"/>
    </source>
</evidence>
<protein>
    <recommendedName>
        <fullName evidence="8">BHLH domain-containing protein</fullName>
    </recommendedName>
</protein>
<dbReference type="Proteomes" id="UP001231189">
    <property type="component" value="Unassembled WGS sequence"/>
</dbReference>
<dbReference type="GO" id="GO:0000978">
    <property type="term" value="F:RNA polymerase II cis-regulatory region sequence-specific DNA binding"/>
    <property type="evidence" value="ECO:0007669"/>
    <property type="project" value="TreeGrafter"/>
</dbReference>
<keyword evidence="5" id="KW-0804">Transcription</keyword>
<accession>A0AAD8VWC4</accession>
<keyword evidence="4" id="KW-0238">DNA-binding</keyword>
<proteinExistence type="inferred from homology"/>
<dbReference type="GO" id="GO:0048766">
    <property type="term" value="P:root hair initiation"/>
    <property type="evidence" value="ECO:0007669"/>
    <property type="project" value="UniProtKB-ARBA"/>
</dbReference>
<comment type="subcellular location">
    <subcellularLocation>
        <location evidence="1">Nucleus</location>
    </subcellularLocation>
</comment>
<comment type="similarity">
    <text evidence="2">Belongs to the bHLH protein family.</text>
</comment>
<comment type="caution">
    <text evidence="9">The sequence shown here is derived from an EMBL/GenBank/DDBJ whole genome shotgun (WGS) entry which is preliminary data.</text>
</comment>
<dbReference type="AlphaFoldDB" id="A0AAD8VWC4"/>
<evidence type="ECO:0000256" key="1">
    <source>
        <dbReference type="ARBA" id="ARBA00004123"/>
    </source>
</evidence>
<dbReference type="GO" id="GO:0000981">
    <property type="term" value="F:DNA-binding transcription factor activity, RNA polymerase II-specific"/>
    <property type="evidence" value="ECO:0007669"/>
    <property type="project" value="TreeGrafter"/>
</dbReference>
<dbReference type="FunFam" id="4.10.280.10:FF:000046">
    <property type="entry name" value="Transcription factor bHLH83"/>
    <property type="match status" value="1"/>
</dbReference>
<dbReference type="EMBL" id="JAUUTY010000006">
    <property type="protein sequence ID" value="KAK1619218.1"/>
    <property type="molecule type" value="Genomic_DNA"/>
</dbReference>
<evidence type="ECO:0000256" key="5">
    <source>
        <dbReference type="ARBA" id="ARBA00023163"/>
    </source>
</evidence>
<feature type="domain" description="BHLH" evidence="8">
    <location>
        <begin position="230"/>
        <end position="279"/>
    </location>
</feature>
<dbReference type="GO" id="GO:0046983">
    <property type="term" value="F:protein dimerization activity"/>
    <property type="evidence" value="ECO:0007669"/>
    <property type="project" value="InterPro"/>
</dbReference>